<sequence>MPFFIRNCFTDRGIVRGHCHDGRTNPLTATNPPFFSIINELMILHQSTSTSMINELIFSTLSSVLDVEGPPER</sequence>
<keyword evidence="2" id="KW-1185">Reference proteome</keyword>
<accession>A0A6H5H2Y8</accession>
<reference evidence="1 2" key="1">
    <citation type="submission" date="2020-02" db="EMBL/GenBank/DDBJ databases">
        <authorList>
            <person name="Ferguson B K."/>
        </authorList>
    </citation>
    <scope>NUCLEOTIDE SEQUENCE [LARGE SCALE GENOMIC DNA]</scope>
</reference>
<evidence type="ECO:0000313" key="2">
    <source>
        <dbReference type="Proteomes" id="UP000479000"/>
    </source>
</evidence>
<dbReference type="AlphaFoldDB" id="A0A6H5H2Y8"/>
<organism evidence="1 2">
    <name type="scientific">Nesidiocoris tenuis</name>
    <dbReference type="NCBI Taxonomy" id="355587"/>
    <lineage>
        <taxon>Eukaryota</taxon>
        <taxon>Metazoa</taxon>
        <taxon>Ecdysozoa</taxon>
        <taxon>Arthropoda</taxon>
        <taxon>Hexapoda</taxon>
        <taxon>Insecta</taxon>
        <taxon>Pterygota</taxon>
        <taxon>Neoptera</taxon>
        <taxon>Paraneoptera</taxon>
        <taxon>Hemiptera</taxon>
        <taxon>Heteroptera</taxon>
        <taxon>Panheteroptera</taxon>
        <taxon>Cimicomorpha</taxon>
        <taxon>Miridae</taxon>
        <taxon>Dicyphina</taxon>
        <taxon>Nesidiocoris</taxon>
    </lineage>
</organism>
<dbReference type="Proteomes" id="UP000479000">
    <property type="component" value="Unassembled WGS sequence"/>
</dbReference>
<proteinExistence type="predicted"/>
<protein>
    <submittedName>
        <fullName evidence="1">Uncharacterized protein</fullName>
    </submittedName>
</protein>
<dbReference type="EMBL" id="CADCXU010020001">
    <property type="protein sequence ID" value="CAB0008040.1"/>
    <property type="molecule type" value="Genomic_DNA"/>
</dbReference>
<gene>
    <name evidence="1" type="ORF">NTEN_LOCUS13286</name>
</gene>
<evidence type="ECO:0000313" key="1">
    <source>
        <dbReference type="EMBL" id="CAB0008040.1"/>
    </source>
</evidence>
<feature type="non-terminal residue" evidence="1">
    <location>
        <position position="73"/>
    </location>
</feature>
<name>A0A6H5H2Y8_9HEMI</name>